<dbReference type="AlphaFoldDB" id="A0A507SR50"/>
<dbReference type="EMBL" id="SMDN01000005">
    <property type="protein sequence ID" value="TQC51623.1"/>
    <property type="molecule type" value="Genomic_DNA"/>
</dbReference>
<dbReference type="InterPro" id="IPR026906">
    <property type="entry name" value="LRR_5"/>
</dbReference>
<reference evidence="4 5" key="1">
    <citation type="submission" date="2019-03" db="EMBL/GenBank/DDBJ databases">
        <title>Characterization of a novel Mycoplasma cynos real-time PCR assay.</title>
        <authorList>
            <person name="Tallmadge R.L."/>
            <person name="Mitchell P.K."/>
            <person name="Goodman L."/>
        </authorList>
    </citation>
    <scope>NUCLEOTIDE SEQUENCE [LARGE SCALE GENOMIC DNA]</scope>
    <source>
        <strain evidence="4 5">1642</strain>
    </source>
</reference>
<dbReference type="OrthoDB" id="397523at2"/>
<accession>A0A507SR50</accession>
<dbReference type="RefSeq" id="WP_141483896.1">
    <property type="nucleotide sequence ID" value="NZ_SMDN01000005.1"/>
</dbReference>
<proteinExistence type="predicted"/>
<keyword evidence="3" id="KW-0732">Signal</keyword>
<feature type="coiled-coil region" evidence="1">
    <location>
        <begin position="54"/>
        <end position="124"/>
    </location>
</feature>
<keyword evidence="1" id="KW-0175">Coiled coil</keyword>
<sequence>MKKSIRILLPISTMLSIPILAAQCSHKEEDKLNSILDDNMPPKKQKNDRKNEPINDIEVAKKNLEKEINDYIKRKGAYSDDFDTKAFYEANSAIDKASVALQDKKATVESINKALEELKEARKKTDAYFNLKREQKQDLLKDEFTKTIEKGVQKEKQLSKISAKKVILEAIEKAKSISEKDTRYYRKIKAEILLLEQSYQEAEKLEKMSNKQLFELYLHSENKIVNRVQTEYGLDEFYINIQEEIKEKFKEYNQKFNDEVKGSNSEQKYEEYEKQLRKNVDEIFKKLDVSLTPSRINKLFDKDVSSITIPKEIEYINSHSFEGFNNLNTVKFGSKIKKIDYKAFAKTKIKQVELPQSLIYLSGFDETLVETLTLPKELINVHDAFNNVKTLHSLTLNAKLKNLSGFNNSGIKSIELHEGLETFDGFRRSKITSIKLPKSLTKFITELEELTEITFADGFDFEKATISTDRSAKRGIVIDTSLFPKLNSIYVENEEARKKLLAKFGAKDTKNTDEKEIVRAAEYYIEYLFFLSQKRVKDKYRTFSTEIMNKLKEIVVEELKTYPNDIENAIDAFIHKQKYNSAHSLDQTKAKISNLTKLLTSAGFEITQERIAQDTQLEDKDNIKTEFNLEKDKYEKALKTAQGDKWAQIIKVKTVKNSSN</sequence>
<protein>
    <submittedName>
        <fullName evidence="4">Leucine-rich repeat domain-containing protein</fullName>
    </submittedName>
</protein>
<dbReference type="InterPro" id="IPR032675">
    <property type="entry name" value="LRR_dom_sf"/>
</dbReference>
<feature type="region of interest" description="Disordered" evidence="2">
    <location>
        <begin position="33"/>
        <end position="53"/>
    </location>
</feature>
<comment type="caution">
    <text evidence="4">The sequence shown here is derived from an EMBL/GenBank/DDBJ whole genome shotgun (WGS) entry which is preliminary data.</text>
</comment>
<evidence type="ECO:0000313" key="4">
    <source>
        <dbReference type="EMBL" id="TQC51623.1"/>
    </source>
</evidence>
<dbReference type="Proteomes" id="UP000320801">
    <property type="component" value="Unassembled WGS sequence"/>
</dbReference>
<evidence type="ECO:0000256" key="3">
    <source>
        <dbReference type="SAM" id="SignalP"/>
    </source>
</evidence>
<evidence type="ECO:0000256" key="1">
    <source>
        <dbReference type="SAM" id="Coils"/>
    </source>
</evidence>
<dbReference type="Gene3D" id="3.80.10.10">
    <property type="entry name" value="Ribonuclease Inhibitor"/>
    <property type="match status" value="1"/>
</dbReference>
<evidence type="ECO:0000256" key="2">
    <source>
        <dbReference type="SAM" id="MobiDB-lite"/>
    </source>
</evidence>
<feature type="signal peptide" evidence="3">
    <location>
        <begin position="1"/>
        <end position="21"/>
    </location>
</feature>
<gene>
    <name evidence="4" type="ORF">E1I18_01820</name>
</gene>
<keyword evidence="5" id="KW-1185">Reference proteome</keyword>
<name>A0A507SR50_9BACT</name>
<organism evidence="4 5">
    <name type="scientific">Mycoplasmopsis mucosicanis</name>
    <dbReference type="NCBI Taxonomy" id="458208"/>
    <lineage>
        <taxon>Bacteria</taxon>
        <taxon>Bacillati</taxon>
        <taxon>Mycoplasmatota</taxon>
        <taxon>Mycoplasmoidales</taxon>
        <taxon>Metamycoplasmataceae</taxon>
        <taxon>Mycoplasmopsis</taxon>
    </lineage>
</organism>
<dbReference type="Pfam" id="PF13306">
    <property type="entry name" value="LRR_5"/>
    <property type="match status" value="2"/>
</dbReference>
<feature type="chain" id="PRO_5021461105" evidence="3">
    <location>
        <begin position="22"/>
        <end position="660"/>
    </location>
</feature>
<evidence type="ECO:0000313" key="5">
    <source>
        <dbReference type="Proteomes" id="UP000320801"/>
    </source>
</evidence>